<evidence type="ECO:0000256" key="3">
    <source>
        <dbReference type="ARBA" id="ARBA00022553"/>
    </source>
</evidence>
<dbReference type="EC" id="2.7.13.3" evidence="2"/>
<dbReference type="SUPFAM" id="SSF47384">
    <property type="entry name" value="Homodimeric domain of signal transducing histidine kinase"/>
    <property type="match status" value="1"/>
</dbReference>
<dbReference type="GO" id="GO:0000155">
    <property type="term" value="F:phosphorelay sensor kinase activity"/>
    <property type="evidence" value="ECO:0007669"/>
    <property type="project" value="InterPro"/>
</dbReference>
<comment type="catalytic activity">
    <reaction evidence="1">
        <text>ATP + protein L-histidine = ADP + protein N-phospho-L-histidine.</text>
        <dbReference type="EC" id="2.7.13.3"/>
    </reaction>
</comment>
<dbReference type="Pfam" id="PF00512">
    <property type="entry name" value="HisKA"/>
    <property type="match status" value="1"/>
</dbReference>
<feature type="transmembrane region" description="Helical" evidence="9">
    <location>
        <begin position="119"/>
        <end position="140"/>
    </location>
</feature>
<feature type="domain" description="Histidine kinase" evidence="10">
    <location>
        <begin position="348"/>
        <end position="566"/>
    </location>
</feature>
<evidence type="ECO:0000256" key="1">
    <source>
        <dbReference type="ARBA" id="ARBA00000085"/>
    </source>
</evidence>
<dbReference type="SMART" id="SM00387">
    <property type="entry name" value="HATPase_c"/>
    <property type="match status" value="1"/>
</dbReference>
<dbReference type="Pfam" id="PF25323">
    <property type="entry name" value="6TM_PilS"/>
    <property type="match status" value="1"/>
</dbReference>
<dbReference type="InterPro" id="IPR036097">
    <property type="entry name" value="HisK_dim/P_sf"/>
</dbReference>
<keyword evidence="9" id="KW-1133">Transmembrane helix</keyword>
<dbReference type="Proteomes" id="UP000237839">
    <property type="component" value="Unassembled WGS sequence"/>
</dbReference>
<dbReference type="SUPFAM" id="SSF55874">
    <property type="entry name" value="ATPase domain of HSP90 chaperone/DNA topoisomerase II/histidine kinase"/>
    <property type="match status" value="1"/>
</dbReference>
<evidence type="ECO:0000256" key="7">
    <source>
        <dbReference type="ARBA" id="ARBA00022840"/>
    </source>
</evidence>
<protein>
    <recommendedName>
        <fullName evidence="2">histidine kinase</fullName>
        <ecNumber evidence="2">2.7.13.3</ecNumber>
    </recommendedName>
</protein>
<keyword evidence="9" id="KW-0812">Transmembrane</keyword>
<dbReference type="AlphaFoldDB" id="A0A2S9GUI6"/>
<evidence type="ECO:0000256" key="9">
    <source>
        <dbReference type="SAM" id="Phobius"/>
    </source>
</evidence>
<dbReference type="OrthoDB" id="9815750at2"/>
<dbReference type="EMBL" id="PUGF01000024">
    <property type="protein sequence ID" value="PRC91380.1"/>
    <property type="molecule type" value="Genomic_DNA"/>
</dbReference>
<dbReference type="InterPro" id="IPR036890">
    <property type="entry name" value="HATPase_C_sf"/>
</dbReference>
<dbReference type="Gene3D" id="3.30.565.10">
    <property type="entry name" value="Histidine kinase-like ATPase, C-terminal domain"/>
    <property type="match status" value="1"/>
</dbReference>
<keyword evidence="8" id="KW-0902">Two-component regulatory system</keyword>
<feature type="transmembrane region" description="Helical" evidence="9">
    <location>
        <begin position="20"/>
        <end position="39"/>
    </location>
</feature>
<dbReference type="InterPro" id="IPR003661">
    <property type="entry name" value="HisK_dim/P_dom"/>
</dbReference>
<keyword evidence="6 11" id="KW-0418">Kinase</keyword>
<evidence type="ECO:0000313" key="11">
    <source>
        <dbReference type="EMBL" id="PRC91380.1"/>
    </source>
</evidence>
<dbReference type="CDD" id="cd00082">
    <property type="entry name" value="HisKA"/>
    <property type="match status" value="1"/>
</dbReference>
<keyword evidence="4" id="KW-0808">Transferase</keyword>
<evidence type="ECO:0000256" key="5">
    <source>
        <dbReference type="ARBA" id="ARBA00022741"/>
    </source>
</evidence>
<dbReference type="InterPro" id="IPR003594">
    <property type="entry name" value="HATPase_dom"/>
</dbReference>
<keyword evidence="12" id="KW-1185">Reference proteome</keyword>
<dbReference type="Gene3D" id="1.10.287.130">
    <property type="match status" value="1"/>
</dbReference>
<name>A0A2S9GUI6_9BURK</name>
<keyword evidence="9" id="KW-0472">Membrane</keyword>
<dbReference type="SMART" id="SM00388">
    <property type="entry name" value="HisKA"/>
    <property type="match status" value="1"/>
</dbReference>
<dbReference type="GO" id="GO:0030295">
    <property type="term" value="F:protein kinase activator activity"/>
    <property type="evidence" value="ECO:0007669"/>
    <property type="project" value="TreeGrafter"/>
</dbReference>
<feature type="transmembrane region" description="Helical" evidence="9">
    <location>
        <begin position="51"/>
        <end position="69"/>
    </location>
</feature>
<dbReference type="InterPro" id="IPR005467">
    <property type="entry name" value="His_kinase_dom"/>
</dbReference>
<evidence type="ECO:0000256" key="2">
    <source>
        <dbReference type="ARBA" id="ARBA00012438"/>
    </source>
</evidence>
<keyword evidence="5" id="KW-0547">Nucleotide-binding</keyword>
<dbReference type="PRINTS" id="PR00344">
    <property type="entry name" value="BCTRLSENSOR"/>
</dbReference>
<dbReference type="Pfam" id="PF02518">
    <property type="entry name" value="HATPase_c"/>
    <property type="match status" value="1"/>
</dbReference>
<dbReference type="GO" id="GO:0005524">
    <property type="term" value="F:ATP binding"/>
    <property type="evidence" value="ECO:0007669"/>
    <property type="project" value="UniProtKB-KW"/>
</dbReference>
<dbReference type="PROSITE" id="PS50109">
    <property type="entry name" value="HIS_KIN"/>
    <property type="match status" value="1"/>
</dbReference>
<gene>
    <name evidence="11" type="ORF">S2091_3925</name>
</gene>
<evidence type="ECO:0000256" key="6">
    <source>
        <dbReference type="ARBA" id="ARBA00022777"/>
    </source>
</evidence>
<keyword evidence="7" id="KW-0067">ATP-binding</keyword>
<dbReference type="GO" id="GO:0007234">
    <property type="term" value="P:osmosensory signaling via phosphorelay pathway"/>
    <property type="evidence" value="ECO:0007669"/>
    <property type="project" value="TreeGrafter"/>
</dbReference>
<reference evidence="11 12" key="1">
    <citation type="submission" date="2018-02" db="EMBL/GenBank/DDBJ databases">
        <title>Solimicrobium silvestre gen. nov., sp. nov., isolated from alpine forest soil.</title>
        <authorList>
            <person name="Margesin R."/>
            <person name="Albuquerque L."/>
            <person name="Zhang D.-C."/>
            <person name="Froufe H.J.C."/>
            <person name="Severino R."/>
            <person name="Roxo I."/>
            <person name="Egas C."/>
            <person name="Da Costa M.S."/>
        </authorList>
    </citation>
    <scope>NUCLEOTIDE SEQUENCE [LARGE SCALE GENOMIC DNA]</scope>
    <source>
        <strain evidence="11 12">S20-91</strain>
    </source>
</reference>
<organism evidence="11 12">
    <name type="scientific">Solimicrobium silvestre</name>
    <dbReference type="NCBI Taxonomy" id="2099400"/>
    <lineage>
        <taxon>Bacteria</taxon>
        <taxon>Pseudomonadati</taxon>
        <taxon>Pseudomonadota</taxon>
        <taxon>Betaproteobacteria</taxon>
        <taxon>Burkholderiales</taxon>
        <taxon>Oxalobacteraceae</taxon>
        <taxon>Solimicrobium</taxon>
    </lineage>
</organism>
<dbReference type="CDD" id="cd00075">
    <property type="entry name" value="HATPase"/>
    <property type="match status" value="1"/>
</dbReference>
<comment type="caution">
    <text evidence="11">The sequence shown here is derived from an EMBL/GenBank/DDBJ whole genome shotgun (WGS) entry which is preliminary data.</text>
</comment>
<evidence type="ECO:0000259" key="10">
    <source>
        <dbReference type="PROSITE" id="PS50109"/>
    </source>
</evidence>
<accession>A0A2S9GUI6</accession>
<dbReference type="InterPro" id="IPR004358">
    <property type="entry name" value="Sig_transdc_His_kin-like_C"/>
</dbReference>
<dbReference type="GO" id="GO:0000156">
    <property type="term" value="F:phosphorelay response regulator activity"/>
    <property type="evidence" value="ECO:0007669"/>
    <property type="project" value="TreeGrafter"/>
</dbReference>
<dbReference type="RefSeq" id="WP_105533662.1">
    <property type="nucleotide sequence ID" value="NZ_PUGF01000024.1"/>
</dbReference>
<feature type="transmembrane region" description="Helical" evidence="9">
    <location>
        <begin position="89"/>
        <end position="112"/>
    </location>
</feature>
<dbReference type="PANTHER" id="PTHR42878:SF7">
    <property type="entry name" value="SENSOR HISTIDINE KINASE GLRK"/>
    <property type="match status" value="1"/>
</dbReference>
<evidence type="ECO:0000313" key="12">
    <source>
        <dbReference type="Proteomes" id="UP000237839"/>
    </source>
</evidence>
<keyword evidence="3" id="KW-0597">Phosphoprotein</keyword>
<sequence>MKQRRSAQNPNETLWRSLKTLSITRVLIALILLILLGLNNSKYIWSIDPHLYRDICLIYIFGGLGFVALQTQLKQYFLWQLSAQVTFDVLVISVLYFFAGGINSSLVILYLFPLASCAILAPLIWALFLASVVALYLLLGSSFQVLQTGSEIAVSSSGLYGAAFLAIVYAVNRLANRLIRQEELAREHGKNLRIQQEINKLVVADMGDGIIVVDSTSRVYASNPATKQMLGITIIPGVSKLSEMPSLLPIADAFYSWRKQVPDIDPVWADTIAFAAVDLHDDSTISDSVMVKGVRRDVVTHLKLRFVNVNAEFGASDERCIIFLQDAFEIENQAQQLKLASMGRLTASIAHEVRNPLSSISYAAALLGESDISPEQGLRLVKIVNDNVVRLNQLIEDILRLSRKAQINVEPFLLKPAVQEILQEFQETHGLAPEVIHLSAPDAMMIRFDPLHLREVLVNLLTNAIRYASGAVSSIQLFVVADLADQLELHVRDDGPGITAEVRAHLFEPFYTTSSRGTGLGLYMARELCLNNGALLDYEYRVTELGVNNANTKANGRFVITFVKPK</sequence>
<dbReference type="PANTHER" id="PTHR42878">
    <property type="entry name" value="TWO-COMPONENT HISTIDINE KINASE"/>
    <property type="match status" value="1"/>
</dbReference>
<feature type="transmembrane region" description="Helical" evidence="9">
    <location>
        <begin position="152"/>
        <end position="171"/>
    </location>
</feature>
<proteinExistence type="predicted"/>
<dbReference type="InterPro" id="IPR050351">
    <property type="entry name" value="BphY/WalK/GraS-like"/>
</dbReference>
<evidence type="ECO:0000256" key="8">
    <source>
        <dbReference type="ARBA" id="ARBA00023012"/>
    </source>
</evidence>
<evidence type="ECO:0000256" key="4">
    <source>
        <dbReference type="ARBA" id="ARBA00022679"/>
    </source>
</evidence>